<keyword evidence="1" id="KW-1133">Transmembrane helix</keyword>
<organism evidence="2">
    <name type="scientific">viral metagenome</name>
    <dbReference type="NCBI Taxonomy" id="1070528"/>
    <lineage>
        <taxon>unclassified sequences</taxon>
        <taxon>metagenomes</taxon>
        <taxon>organismal metagenomes</taxon>
    </lineage>
</organism>
<keyword evidence="1" id="KW-0812">Transmembrane</keyword>
<dbReference type="EMBL" id="MN739032">
    <property type="protein sequence ID" value="QHT36178.1"/>
    <property type="molecule type" value="Genomic_DNA"/>
</dbReference>
<sequence length="131" mass="15007">MYSNIKNSSFADKQTIEIMQMMIQIALLIVVTTFLIMFQKSNTIVFIGMFLMLVFIYYYLRVNLFFLILVGFGGSFTEAIVICLTDFLWKYRSPSFCNIPCWLPLLWAIVGTGVLGLYKLSLLISGEVSKI</sequence>
<protein>
    <submittedName>
        <fullName evidence="2">Uncharacterized protein</fullName>
    </submittedName>
</protein>
<accession>A0A6C0F3S9</accession>
<proteinExistence type="predicted"/>
<feature type="transmembrane region" description="Helical" evidence="1">
    <location>
        <begin position="101"/>
        <end position="124"/>
    </location>
</feature>
<feature type="transmembrane region" description="Helical" evidence="1">
    <location>
        <begin position="66"/>
        <end position="89"/>
    </location>
</feature>
<evidence type="ECO:0000313" key="2">
    <source>
        <dbReference type="EMBL" id="QHT36178.1"/>
    </source>
</evidence>
<reference evidence="2" key="1">
    <citation type="journal article" date="2020" name="Nature">
        <title>Giant virus diversity and host interactions through global metagenomics.</title>
        <authorList>
            <person name="Schulz F."/>
            <person name="Roux S."/>
            <person name="Paez-Espino D."/>
            <person name="Jungbluth S."/>
            <person name="Walsh D.A."/>
            <person name="Denef V.J."/>
            <person name="McMahon K.D."/>
            <person name="Konstantinidis K.T."/>
            <person name="Eloe-Fadrosh E.A."/>
            <person name="Kyrpides N.C."/>
            <person name="Woyke T."/>
        </authorList>
    </citation>
    <scope>NUCLEOTIDE SEQUENCE</scope>
    <source>
        <strain evidence="2">GVMAG-M-3300009182-46</strain>
    </source>
</reference>
<feature type="transmembrane region" description="Helical" evidence="1">
    <location>
        <begin position="18"/>
        <end position="36"/>
    </location>
</feature>
<evidence type="ECO:0000256" key="1">
    <source>
        <dbReference type="SAM" id="Phobius"/>
    </source>
</evidence>
<feature type="transmembrane region" description="Helical" evidence="1">
    <location>
        <begin position="43"/>
        <end position="60"/>
    </location>
</feature>
<dbReference type="AlphaFoldDB" id="A0A6C0F3S9"/>
<keyword evidence="1" id="KW-0472">Membrane</keyword>
<name>A0A6C0F3S9_9ZZZZ</name>